<gene>
    <name evidence="1" type="ORF">F443_22142</name>
</gene>
<accession>V9DVR2</accession>
<organism evidence="1 2">
    <name type="scientific">Phytophthora nicotianae P1569</name>
    <dbReference type="NCBI Taxonomy" id="1317065"/>
    <lineage>
        <taxon>Eukaryota</taxon>
        <taxon>Sar</taxon>
        <taxon>Stramenopiles</taxon>
        <taxon>Oomycota</taxon>
        <taxon>Peronosporomycetes</taxon>
        <taxon>Peronosporales</taxon>
        <taxon>Peronosporaceae</taxon>
        <taxon>Phytophthora</taxon>
    </lineage>
</organism>
<protein>
    <submittedName>
        <fullName evidence="1">Uncharacterized protein</fullName>
    </submittedName>
</protein>
<sequence length="99" mass="11601">MVTLDSRVSKCLHKAKSKLRSSRNWTIYVNRLTLFCKLWESPTVKRFKAANPSQLPNSIQHGPDEVSGSILLMKFRTMDDMLCHFKKFKSSEDNYQFWA</sequence>
<name>V9DVR2_PHYNI</name>
<keyword evidence="2" id="KW-1185">Reference proteome</keyword>
<evidence type="ECO:0000313" key="2">
    <source>
        <dbReference type="Proteomes" id="UP000018721"/>
    </source>
</evidence>
<evidence type="ECO:0000313" key="1">
    <source>
        <dbReference type="EMBL" id="ETI30756.1"/>
    </source>
</evidence>
<proteinExistence type="predicted"/>
<dbReference type="Proteomes" id="UP000018721">
    <property type="component" value="Unassembled WGS sequence"/>
</dbReference>
<reference evidence="1 2" key="1">
    <citation type="submission" date="2013-11" db="EMBL/GenBank/DDBJ databases">
        <title>The Genome Sequence of Phytophthora parasitica P1569.</title>
        <authorList>
            <consortium name="The Broad Institute Genomics Platform"/>
            <person name="Russ C."/>
            <person name="Tyler B."/>
            <person name="Panabieres F."/>
            <person name="Shan W."/>
            <person name="Tripathy S."/>
            <person name="Grunwald N."/>
            <person name="Machado M."/>
            <person name="Johnson C.S."/>
            <person name="Arredondo F."/>
            <person name="Hong C."/>
            <person name="Coffey M."/>
            <person name="Young S.K."/>
            <person name="Zeng Q."/>
            <person name="Gargeya S."/>
            <person name="Fitzgerald M."/>
            <person name="Abouelleil A."/>
            <person name="Alvarado L."/>
            <person name="Chapman S.B."/>
            <person name="Gainer-Dewar J."/>
            <person name="Goldberg J."/>
            <person name="Griggs A."/>
            <person name="Gujja S."/>
            <person name="Hansen M."/>
            <person name="Howarth C."/>
            <person name="Imamovic A."/>
            <person name="Ireland A."/>
            <person name="Larimer J."/>
            <person name="McCowan C."/>
            <person name="Murphy C."/>
            <person name="Pearson M."/>
            <person name="Poon T.W."/>
            <person name="Priest M."/>
            <person name="Roberts A."/>
            <person name="Saif S."/>
            <person name="Shea T."/>
            <person name="Sykes S."/>
            <person name="Wortman J."/>
            <person name="Nusbaum C."/>
            <person name="Birren B."/>
        </authorList>
    </citation>
    <scope>NUCLEOTIDE SEQUENCE [LARGE SCALE GENOMIC DNA]</scope>
    <source>
        <strain evidence="1 2">P1569</strain>
    </source>
</reference>
<dbReference type="HOGENOM" id="CLU_2325369_0_0_1"/>
<dbReference type="EMBL" id="ANIZ01003857">
    <property type="protein sequence ID" value="ETI30756.1"/>
    <property type="molecule type" value="Genomic_DNA"/>
</dbReference>
<comment type="caution">
    <text evidence="1">The sequence shown here is derived from an EMBL/GenBank/DDBJ whole genome shotgun (WGS) entry which is preliminary data.</text>
</comment>
<dbReference type="AlphaFoldDB" id="V9DVR2"/>